<accession>A0A1S8B8I1</accession>
<dbReference type="PANTHER" id="PTHR37017">
    <property type="entry name" value="AB HYDROLASE-1 DOMAIN-CONTAINING PROTEIN-RELATED"/>
    <property type="match status" value="1"/>
</dbReference>
<dbReference type="OrthoDB" id="408373at2759"/>
<dbReference type="STRING" id="420778.A0A1S8B8I1"/>
<dbReference type="Pfam" id="PF12697">
    <property type="entry name" value="Abhydrolase_6"/>
    <property type="match status" value="1"/>
</dbReference>
<evidence type="ECO:0000259" key="1">
    <source>
        <dbReference type="Pfam" id="PF12697"/>
    </source>
</evidence>
<dbReference type="SUPFAM" id="SSF53474">
    <property type="entry name" value="alpha/beta-Hydrolases"/>
    <property type="match status" value="1"/>
</dbReference>
<dbReference type="EMBL" id="MSZU01000106">
    <property type="protein sequence ID" value="OMP83882.1"/>
    <property type="molecule type" value="Genomic_DNA"/>
</dbReference>
<sequence>MSTKPTLVFAPGAWHTPDCYDIVREQLHQRGWATEAVAYPSVGAEPPTKGLADDAAAVRATLERLADEAKEIVLVVHSYGGLVGQNSVEGLGFQQRQKAGKKGGVIMFVYLTAFVAPKGATIKAMLGGQFLPWMKMDVSFYREKRDRSGDYCRADTPEQIFYHDVEAEGQKKAVSKLQHQSARIFTDEVTYEPWHEIPCMFFYCEADQALPLPIQQAMAKALGDKAVSYTSVGSHSPFLSQPKEVVDGIEFAAKAGQERR</sequence>
<evidence type="ECO:0000313" key="2">
    <source>
        <dbReference type="EMBL" id="OMP83882.1"/>
    </source>
</evidence>
<name>A0A1S8B8I1_9PEZI</name>
<protein>
    <recommendedName>
        <fullName evidence="1">AB hydrolase-1 domain-containing protein</fullName>
    </recommendedName>
</protein>
<dbReference type="AlphaFoldDB" id="A0A1S8B8I1"/>
<dbReference type="PANTHER" id="PTHR37017:SF11">
    <property type="entry name" value="ESTERASE_LIPASE_THIOESTERASE DOMAIN-CONTAINING PROTEIN"/>
    <property type="match status" value="1"/>
</dbReference>
<dbReference type="InterPro" id="IPR029058">
    <property type="entry name" value="AB_hydrolase_fold"/>
</dbReference>
<dbReference type="InterPro" id="IPR052897">
    <property type="entry name" value="Sec-Metab_Biosynth_Hydrolase"/>
</dbReference>
<dbReference type="Proteomes" id="UP000190776">
    <property type="component" value="Unassembled WGS sequence"/>
</dbReference>
<comment type="caution">
    <text evidence="2">The sequence shown here is derived from an EMBL/GenBank/DDBJ whole genome shotgun (WGS) entry which is preliminary data.</text>
</comment>
<dbReference type="InterPro" id="IPR000073">
    <property type="entry name" value="AB_hydrolase_1"/>
</dbReference>
<organism evidence="2 3">
    <name type="scientific">Diplodia seriata</name>
    <dbReference type="NCBI Taxonomy" id="420778"/>
    <lineage>
        <taxon>Eukaryota</taxon>
        <taxon>Fungi</taxon>
        <taxon>Dikarya</taxon>
        <taxon>Ascomycota</taxon>
        <taxon>Pezizomycotina</taxon>
        <taxon>Dothideomycetes</taxon>
        <taxon>Dothideomycetes incertae sedis</taxon>
        <taxon>Botryosphaeriales</taxon>
        <taxon>Botryosphaeriaceae</taxon>
        <taxon>Diplodia</taxon>
    </lineage>
</organism>
<feature type="domain" description="AB hydrolase-1" evidence="1">
    <location>
        <begin position="7"/>
        <end position="247"/>
    </location>
</feature>
<reference evidence="2 3" key="1">
    <citation type="submission" date="2017-01" db="EMBL/GenBank/DDBJ databases">
        <title>Draft genome sequence of Diplodia seriata F98.1, a fungal species involved in grapevine trunk diseases.</title>
        <authorList>
            <person name="Robert-Siegwald G."/>
            <person name="Vallet J."/>
            <person name="Abou-Mansour E."/>
            <person name="Xu J."/>
            <person name="Rey P."/>
            <person name="Bertsch C."/>
            <person name="Rego C."/>
            <person name="Larignon P."/>
            <person name="Fontaine F."/>
            <person name="Lebrun M.-H."/>
        </authorList>
    </citation>
    <scope>NUCLEOTIDE SEQUENCE [LARGE SCALE GENOMIC DNA]</scope>
    <source>
        <strain evidence="2 3">F98.1</strain>
    </source>
</reference>
<evidence type="ECO:0000313" key="3">
    <source>
        <dbReference type="Proteomes" id="UP000190776"/>
    </source>
</evidence>
<proteinExistence type="predicted"/>
<dbReference type="Gene3D" id="3.40.50.1820">
    <property type="entry name" value="alpha/beta hydrolase"/>
    <property type="match status" value="1"/>
</dbReference>
<gene>
    <name evidence="2" type="ORF">BK809_0001265</name>
</gene>